<dbReference type="HOGENOM" id="CLU_857297_0_0_6"/>
<evidence type="ECO:0000259" key="5">
    <source>
        <dbReference type="PROSITE" id="PS50887"/>
    </source>
</evidence>
<dbReference type="SUPFAM" id="SSF55785">
    <property type="entry name" value="PYP-like sensor domain (PAS domain)"/>
    <property type="match status" value="1"/>
</dbReference>
<comment type="cofactor">
    <cofactor evidence="1">
        <name>Mg(2+)</name>
        <dbReference type="ChEBI" id="CHEBI:18420"/>
    </cofactor>
</comment>
<dbReference type="GO" id="GO:0052621">
    <property type="term" value="F:diguanylate cyclase activity"/>
    <property type="evidence" value="ECO:0007669"/>
    <property type="project" value="UniProtKB-EC"/>
</dbReference>
<dbReference type="InterPro" id="IPR000014">
    <property type="entry name" value="PAS"/>
</dbReference>
<dbReference type="Pfam" id="PF08447">
    <property type="entry name" value="PAS_3"/>
    <property type="match status" value="1"/>
</dbReference>
<feature type="domain" description="GGDEF" evidence="5">
    <location>
        <begin position="192"/>
        <end position="321"/>
    </location>
</feature>
<dbReference type="InterPro" id="IPR043128">
    <property type="entry name" value="Rev_trsase/Diguanyl_cyclase"/>
</dbReference>
<dbReference type="eggNOG" id="COG3706">
    <property type="taxonomic scope" value="Bacteria"/>
</dbReference>
<organism evidence="6 7">
    <name type="scientific">Halorhodospira halophila (strain DSM 244 / SL1)</name>
    <name type="common">Ectothiorhodospira halophila (strain DSM 244 / SL1)</name>
    <dbReference type="NCBI Taxonomy" id="349124"/>
    <lineage>
        <taxon>Bacteria</taxon>
        <taxon>Pseudomonadati</taxon>
        <taxon>Pseudomonadota</taxon>
        <taxon>Gammaproteobacteria</taxon>
        <taxon>Chromatiales</taxon>
        <taxon>Ectothiorhodospiraceae</taxon>
        <taxon>Halorhodospira</taxon>
    </lineage>
</organism>
<dbReference type="GO" id="GO:0005886">
    <property type="term" value="C:plasma membrane"/>
    <property type="evidence" value="ECO:0007669"/>
    <property type="project" value="TreeGrafter"/>
</dbReference>
<evidence type="ECO:0000256" key="2">
    <source>
        <dbReference type="ARBA" id="ARBA00012528"/>
    </source>
</evidence>
<dbReference type="CDD" id="cd00130">
    <property type="entry name" value="PAS"/>
    <property type="match status" value="1"/>
</dbReference>
<name>A1WXD1_HALHL</name>
<evidence type="ECO:0000259" key="4">
    <source>
        <dbReference type="PROSITE" id="PS50113"/>
    </source>
</evidence>
<dbReference type="STRING" id="349124.Hhal_1579"/>
<dbReference type="GO" id="GO:0043709">
    <property type="term" value="P:cell adhesion involved in single-species biofilm formation"/>
    <property type="evidence" value="ECO:0007669"/>
    <property type="project" value="TreeGrafter"/>
</dbReference>
<dbReference type="SUPFAM" id="SSF55073">
    <property type="entry name" value="Nucleotide cyclase"/>
    <property type="match status" value="1"/>
</dbReference>
<evidence type="ECO:0000313" key="6">
    <source>
        <dbReference type="EMBL" id="ABM62343.1"/>
    </source>
</evidence>
<dbReference type="FunFam" id="3.30.70.270:FF:000001">
    <property type="entry name" value="Diguanylate cyclase domain protein"/>
    <property type="match status" value="1"/>
</dbReference>
<dbReference type="Gene3D" id="3.30.70.270">
    <property type="match status" value="1"/>
</dbReference>
<dbReference type="InterPro" id="IPR050469">
    <property type="entry name" value="Diguanylate_Cyclase"/>
</dbReference>
<dbReference type="Gene3D" id="2.10.70.100">
    <property type="match status" value="1"/>
</dbReference>
<dbReference type="EMBL" id="CP000544">
    <property type="protein sequence ID" value="ABM62343.1"/>
    <property type="molecule type" value="Genomic_DNA"/>
</dbReference>
<dbReference type="RefSeq" id="WP_011814365.1">
    <property type="nucleotide sequence ID" value="NC_008789.1"/>
</dbReference>
<gene>
    <name evidence="6" type="ordered locus">Hhal_1579</name>
</gene>
<dbReference type="GO" id="GO:1902201">
    <property type="term" value="P:negative regulation of bacterial-type flagellum-dependent cell motility"/>
    <property type="evidence" value="ECO:0007669"/>
    <property type="project" value="TreeGrafter"/>
</dbReference>
<dbReference type="InterPro" id="IPR000160">
    <property type="entry name" value="GGDEF_dom"/>
</dbReference>
<dbReference type="PANTHER" id="PTHR45138">
    <property type="entry name" value="REGULATORY COMPONENTS OF SENSORY TRANSDUCTION SYSTEM"/>
    <property type="match status" value="1"/>
</dbReference>
<dbReference type="NCBIfam" id="TIGR00254">
    <property type="entry name" value="GGDEF"/>
    <property type="match status" value="1"/>
</dbReference>
<dbReference type="InterPro" id="IPR000700">
    <property type="entry name" value="PAS-assoc_C"/>
</dbReference>
<dbReference type="EC" id="2.7.7.65" evidence="2"/>
<keyword evidence="7" id="KW-1185">Reference proteome</keyword>
<dbReference type="SMART" id="SM00267">
    <property type="entry name" value="GGDEF"/>
    <property type="match status" value="1"/>
</dbReference>
<sequence>MDPVQQMELGDRLMLHNPVRITNTACSGTCPQRKLDILQQVAGIGFWELDLKTGHVWLDGRLQEIYGLSPGENNLGIELRTWRKYVHPEDQPRVQQGFWRAAELALPWRLQFRAIRPDQQVRHIRSEGRLEPIPNDQSVYFVGFEEDVTDRVALEQELERQAQQDGLTGTYNRRKMDNLLHQERERAIRYRQQLTAMLIDADGFKAINDNYGHEAGDELLHDLVHCCFRPCLRTIDHLGRWGGDEFLVILPETSEEAAYHVAERIRDQVETLQPGPGAITVSIGISAYQPEESPRDWLRSADFALYEAKRGGRNRITRYRSPPA</sequence>
<evidence type="ECO:0000313" key="7">
    <source>
        <dbReference type="Proteomes" id="UP000000647"/>
    </source>
</evidence>
<reference evidence="7" key="1">
    <citation type="submission" date="2006-12" db="EMBL/GenBank/DDBJ databases">
        <title>Complete sequence of Halorhodospira halophila SL1.</title>
        <authorList>
            <consortium name="US DOE Joint Genome Institute"/>
            <person name="Copeland A."/>
            <person name="Lucas S."/>
            <person name="Lapidus A."/>
            <person name="Barry K."/>
            <person name="Detter J.C."/>
            <person name="Glavina del Rio T."/>
            <person name="Hammon N."/>
            <person name="Israni S."/>
            <person name="Dalin E."/>
            <person name="Tice H."/>
            <person name="Pitluck S."/>
            <person name="Saunders E."/>
            <person name="Brettin T."/>
            <person name="Bruce D."/>
            <person name="Han C."/>
            <person name="Tapia R."/>
            <person name="Schmutz J."/>
            <person name="Larimer F."/>
            <person name="Land M."/>
            <person name="Hauser L."/>
            <person name="Kyrpides N."/>
            <person name="Mikhailova N."/>
            <person name="Hoff W."/>
            <person name="Richardson P."/>
        </authorList>
    </citation>
    <scope>NUCLEOTIDE SEQUENCE [LARGE SCALE GENOMIC DNA]</scope>
    <source>
        <strain evidence="7">DSM 244 / SL1</strain>
    </source>
</reference>
<dbReference type="AlphaFoldDB" id="A1WXD1"/>
<dbReference type="InterPro" id="IPR029787">
    <property type="entry name" value="Nucleotide_cyclase"/>
</dbReference>
<dbReference type="OrthoDB" id="9805474at2"/>
<dbReference type="Proteomes" id="UP000000647">
    <property type="component" value="Chromosome"/>
</dbReference>
<evidence type="ECO:0000256" key="1">
    <source>
        <dbReference type="ARBA" id="ARBA00001946"/>
    </source>
</evidence>
<comment type="catalytic activity">
    <reaction evidence="3">
        <text>2 GTP = 3',3'-c-di-GMP + 2 diphosphate</text>
        <dbReference type="Rhea" id="RHEA:24898"/>
        <dbReference type="ChEBI" id="CHEBI:33019"/>
        <dbReference type="ChEBI" id="CHEBI:37565"/>
        <dbReference type="ChEBI" id="CHEBI:58805"/>
        <dbReference type="EC" id="2.7.7.65"/>
    </reaction>
</comment>
<reference evidence="6 7" key="2">
    <citation type="journal article" date="2013" name="Stand. Genomic Sci.">
        <title>Complete genome sequence of Halorhodospira halophila SL1.</title>
        <authorList>
            <person name="Challacombe J.F."/>
            <person name="Majid S."/>
            <person name="Deole R."/>
            <person name="Brettin T.S."/>
            <person name="Bruce D."/>
            <person name="Delano S.F."/>
            <person name="Detter J.C."/>
            <person name="Gleasner C.D."/>
            <person name="Han C.S."/>
            <person name="Misra M."/>
            <person name="Reitenga K.G."/>
            <person name="Mikhailova N."/>
            <person name="Woyke T."/>
            <person name="Pitluck S."/>
            <person name="Nolan M."/>
            <person name="Land M.L."/>
            <person name="Saunders E."/>
            <person name="Tapia R."/>
            <person name="Lapidus A."/>
            <person name="Ivanova N."/>
            <person name="Hoff W.D."/>
        </authorList>
    </citation>
    <scope>NUCLEOTIDE SEQUENCE [LARGE SCALE GENOMIC DNA]</scope>
    <source>
        <strain evidence="7">DSM 244 / SL1</strain>
    </source>
</reference>
<feature type="domain" description="PAC" evidence="4">
    <location>
        <begin position="108"/>
        <end position="160"/>
    </location>
</feature>
<accession>A1WXD1</accession>
<protein>
    <recommendedName>
        <fullName evidence="2">diguanylate cyclase</fullName>
        <ecNumber evidence="2">2.7.7.65</ecNumber>
    </recommendedName>
</protein>
<dbReference type="PROSITE" id="PS50887">
    <property type="entry name" value="GGDEF"/>
    <property type="match status" value="1"/>
</dbReference>
<dbReference type="PANTHER" id="PTHR45138:SF9">
    <property type="entry name" value="DIGUANYLATE CYCLASE DGCM-RELATED"/>
    <property type="match status" value="1"/>
</dbReference>
<proteinExistence type="predicted"/>
<dbReference type="Pfam" id="PF00990">
    <property type="entry name" value="GGDEF"/>
    <property type="match status" value="1"/>
</dbReference>
<dbReference type="KEGG" id="hha:Hhal_1579"/>
<dbReference type="InterPro" id="IPR035965">
    <property type="entry name" value="PAS-like_dom_sf"/>
</dbReference>
<dbReference type="InterPro" id="IPR001610">
    <property type="entry name" value="PAC"/>
</dbReference>
<dbReference type="Gene3D" id="3.30.450.20">
    <property type="entry name" value="PAS domain"/>
    <property type="match status" value="1"/>
</dbReference>
<dbReference type="SMART" id="SM00086">
    <property type="entry name" value="PAC"/>
    <property type="match status" value="1"/>
</dbReference>
<dbReference type="InterPro" id="IPR013655">
    <property type="entry name" value="PAS_fold_3"/>
</dbReference>
<dbReference type="PROSITE" id="PS50113">
    <property type="entry name" value="PAC"/>
    <property type="match status" value="1"/>
</dbReference>
<dbReference type="CDD" id="cd01949">
    <property type="entry name" value="GGDEF"/>
    <property type="match status" value="1"/>
</dbReference>
<evidence type="ECO:0000256" key="3">
    <source>
        <dbReference type="ARBA" id="ARBA00034247"/>
    </source>
</evidence>